<dbReference type="InterPro" id="IPR014782">
    <property type="entry name" value="Peptidase_M1_dom"/>
</dbReference>
<keyword evidence="16" id="KW-1185">Reference proteome</keyword>
<sequence>MASDRDILPGWTTRVKPSHYNISLYDIEFGGNFTYQGTATIDVDIKNSEQFSNIVLNAYQLTLHSAELKTGDSTLASKEITYDVKRQRATLDFGDKIQYSGKATLTVKFEGTINNVMAGFYRSKYKPKGDVPASVAKDDEFHYMFSTQFESCDARRGFPCFDEPNLKATFDVDLEIPKDQVALSNMPEKETKESKRPGFKIVTFDRTPIMSTYLLAWAIGDFEYVEEFTKRKYNGKSIPVRVYTTRGLKDQGRFALENCHQVVDYFSEVFQIDYPLPKVDLLAVHEFSHGAMENWGLITYRTTAVLFDEKTSADSYRNRVAYVVAHELAHQWFGNLVTMDWWSELWLNEGFATWVGWKAIDHLYPDWNVWGQFVTESVQTAFQFDALRFSHPIEVPVYDGLEVDQIFDHISYLKGSSVIRMLSAHLGEKVFLQGVADYLKAHQYSNATTNDLWSALSKASGQDVNSFMDFWIRKIGFPVVTVAEEPGQISLRQQRFLLSGDAKPEEDETVWWVPLGLYTGQSASAASLHKTTALGKKEDTIRDIDETFYQINKNLTGFYRTNYPPSRLSKLGEARHHLTVEDKIGLVGDAFANSVAGYGSTAGLLALVERFQDESEYLVWSQILTSMGSVRSIFSGTGEISDGLRAYSIKLITPAVEKVGWEFKEGESYLVGQLRAALILSAGLTGHQATVEEAQRRFDLYISGKDKDAIHPSLRKAVFSIAIKNGGESAFKAVQNDYLNSTTIDGKEICLQSLGRVQSPELAQEFLSFIFSDKVAMQDKHSGTIALANNAKVRIEVWNYIRDNWDNAIHPTLSGNLVVLERFLRFGLNKFSDVTVADDIAKFFSDKDTRGYNKGLDVIDDTIRSHAKYKERDEKVVKEWLKANGYIK</sequence>
<organism evidence="15 16">
    <name type="scientific">Pleomassaria siparia CBS 279.74</name>
    <dbReference type="NCBI Taxonomy" id="1314801"/>
    <lineage>
        <taxon>Eukaryota</taxon>
        <taxon>Fungi</taxon>
        <taxon>Dikarya</taxon>
        <taxon>Ascomycota</taxon>
        <taxon>Pezizomycotina</taxon>
        <taxon>Dothideomycetes</taxon>
        <taxon>Pleosporomycetidae</taxon>
        <taxon>Pleosporales</taxon>
        <taxon>Pleomassariaceae</taxon>
        <taxon>Pleomassaria</taxon>
    </lineage>
</organism>
<keyword evidence="2 11" id="KW-0031">Aminopeptidase</keyword>
<dbReference type="PANTHER" id="PTHR11533:SF171">
    <property type="entry name" value="AMINOPEPTIDASE"/>
    <property type="match status" value="1"/>
</dbReference>
<evidence type="ECO:0000256" key="4">
    <source>
        <dbReference type="ARBA" id="ARBA00022723"/>
    </source>
</evidence>
<dbReference type="InterPro" id="IPR042097">
    <property type="entry name" value="Aminopeptidase_N-like_N_sf"/>
</dbReference>
<gene>
    <name evidence="15" type="ORF">K504DRAFT_429879</name>
</gene>
<dbReference type="GO" id="GO:0043171">
    <property type="term" value="P:peptide catabolic process"/>
    <property type="evidence" value="ECO:0007669"/>
    <property type="project" value="TreeGrafter"/>
</dbReference>
<dbReference type="CDD" id="cd09601">
    <property type="entry name" value="M1_APN-Q_like"/>
    <property type="match status" value="1"/>
</dbReference>
<dbReference type="InterPro" id="IPR050344">
    <property type="entry name" value="Peptidase_M1_aminopeptidases"/>
</dbReference>
<dbReference type="GO" id="GO:0070006">
    <property type="term" value="F:metalloaminopeptidase activity"/>
    <property type="evidence" value="ECO:0007669"/>
    <property type="project" value="TreeGrafter"/>
</dbReference>
<keyword evidence="7 11" id="KW-0482">Metalloprotease</keyword>
<dbReference type="Gene3D" id="1.10.390.10">
    <property type="entry name" value="Neutral Protease Domain 2"/>
    <property type="match status" value="1"/>
</dbReference>
<dbReference type="Gene3D" id="2.60.40.1910">
    <property type="match status" value="1"/>
</dbReference>
<dbReference type="GO" id="GO:0005737">
    <property type="term" value="C:cytoplasm"/>
    <property type="evidence" value="ECO:0007669"/>
    <property type="project" value="TreeGrafter"/>
</dbReference>
<dbReference type="EMBL" id="MU005768">
    <property type="protein sequence ID" value="KAF2711211.1"/>
    <property type="molecule type" value="Genomic_DNA"/>
</dbReference>
<dbReference type="FunFam" id="2.60.40.1730:FF:000002">
    <property type="entry name" value="Aminopeptidase"/>
    <property type="match status" value="1"/>
</dbReference>
<evidence type="ECO:0000256" key="9">
    <source>
        <dbReference type="PIRSR" id="PIRSR634016-3"/>
    </source>
</evidence>
<dbReference type="FunFam" id="1.10.390.10:FF:000001">
    <property type="entry name" value="Aminopeptidase"/>
    <property type="match status" value="1"/>
</dbReference>
<evidence type="ECO:0000256" key="11">
    <source>
        <dbReference type="RuleBase" id="RU364040"/>
    </source>
</evidence>
<keyword evidence="5 11" id="KW-0378">Hydrolase</keyword>
<dbReference type="Gene3D" id="1.25.50.20">
    <property type="match status" value="1"/>
</dbReference>
<dbReference type="GO" id="GO:0006508">
    <property type="term" value="P:proteolysis"/>
    <property type="evidence" value="ECO:0007669"/>
    <property type="project" value="UniProtKB-KW"/>
</dbReference>
<dbReference type="SUPFAM" id="SSF63737">
    <property type="entry name" value="Leukotriene A4 hydrolase N-terminal domain"/>
    <property type="match status" value="1"/>
</dbReference>
<feature type="binding site" evidence="9">
    <location>
        <position position="330"/>
    </location>
    <ligand>
        <name>Zn(2+)</name>
        <dbReference type="ChEBI" id="CHEBI:29105"/>
        <note>catalytic</note>
    </ligand>
</feature>
<evidence type="ECO:0000313" key="16">
    <source>
        <dbReference type="Proteomes" id="UP000799428"/>
    </source>
</evidence>
<evidence type="ECO:0000256" key="3">
    <source>
        <dbReference type="ARBA" id="ARBA00022670"/>
    </source>
</evidence>
<evidence type="ECO:0000256" key="8">
    <source>
        <dbReference type="PIRSR" id="PIRSR634016-1"/>
    </source>
</evidence>
<dbReference type="Gene3D" id="2.60.40.1730">
    <property type="entry name" value="tricorn interacting facor f3 domain"/>
    <property type="match status" value="1"/>
</dbReference>
<dbReference type="OrthoDB" id="10031169at2759"/>
<dbReference type="InterPro" id="IPR027268">
    <property type="entry name" value="Peptidase_M4/M1_CTD_sf"/>
</dbReference>
<dbReference type="InterPro" id="IPR045357">
    <property type="entry name" value="Aminopeptidase_N-like_N"/>
</dbReference>
<reference evidence="15" key="1">
    <citation type="journal article" date="2020" name="Stud. Mycol.">
        <title>101 Dothideomycetes genomes: a test case for predicting lifestyles and emergence of pathogens.</title>
        <authorList>
            <person name="Haridas S."/>
            <person name="Albert R."/>
            <person name="Binder M."/>
            <person name="Bloem J."/>
            <person name="Labutti K."/>
            <person name="Salamov A."/>
            <person name="Andreopoulos B."/>
            <person name="Baker S."/>
            <person name="Barry K."/>
            <person name="Bills G."/>
            <person name="Bluhm B."/>
            <person name="Cannon C."/>
            <person name="Castanera R."/>
            <person name="Culley D."/>
            <person name="Daum C."/>
            <person name="Ezra D."/>
            <person name="Gonzalez J."/>
            <person name="Henrissat B."/>
            <person name="Kuo A."/>
            <person name="Liang C."/>
            <person name="Lipzen A."/>
            <person name="Lutzoni F."/>
            <person name="Magnuson J."/>
            <person name="Mondo S."/>
            <person name="Nolan M."/>
            <person name="Ohm R."/>
            <person name="Pangilinan J."/>
            <person name="Park H.-J."/>
            <person name="Ramirez L."/>
            <person name="Alfaro M."/>
            <person name="Sun H."/>
            <person name="Tritt A."/>
            <person name="Yoshinaga Y."/>
            <person name="Zwiers L.-H."/>
            <person name="Turgeon B."/>
            <person name="Goodwin S."/>
            <person name="Spatafora J."/>
            <person name="Crous P."/>
            <person name="Grigoriev I."/>
        </authorList>
    </citation>
    <scope>NUCLEOTIDE SEQUENCE</scope>
    <source>
        <strain evidence="15">CBS 279.74</strain>
    </source>
</reference>
<dbReference type="Pfam" id="PF17900">
    <property type="entry name" value="Peptidase_M1_N"/>
    <property type="match status" value="1"/>
</dbReference>
<evidence type="ECO:0000259" key="12">
    <source>
        <dbReference type="Pfam" id="PF01433"/>
    </source>
</evidence>
<evidence type="ECO:0000256" key="7">
    <source>
        <dbReference type="ARBA" id="ARBA00023049"/>
    </source>
</evidence>
<evidence type="ECO:0000256" key="10">
    <source>
        <dbReference type="PIRSR" id="PIRSR634016-4"/>
    </source>
</evidence>
<dbReference type="FunFam" id="1.25.50.20:FF:000002">
    <property type="entry name" value="Aminopeptidase"/>
    <property type="match status" value="1"/>
</dbReference>
<dbReference type="AlphaFoldDB" id="A0A6G1KFM5"/>
<evidence type="ECO:0000256" key="1">
    <source>
        <dbReference type="ARBA" id="ARBA00010136"/>
    </source>
</evidence>
<protein>
    <recommendedName>
        <fullName evidence="11">Aminopeptidase</fullName>
        <ecNumber evidence="11">3.4.11.-</ecNumber>
    </recommendedName>
</protein>
<evidence type="ECO:0000259" key="13">
    <source>
        <dbReference type="Pfam" id="PF11838"/>
    </source>
</evidence>
<name>A0A6G1KFM5_9PLEO</name>
<dbReference type="FunFam" id="2.60.40.1910:FF:000004">
    <property type="entry name" value="Aminopeptidase"/>
    <property type="match status" value="1"/>
</dbReference>
<accession>A0A6G1KFM5</accession>
<keyword evidence="3 11" id="KW-0645">Protease</keyword>
<evidence type="ECO:0000256" key="6">
    <source>
        <dbReference type="ARBA" id="ARBA00022833"/>
    </source>
</evidence>
<feature type="domain" description="ERAP1-like C-terminal" evidence="13">
    <location>
        <begin position="548"/>
        <end position="864"/>
    </location>
</feature>
<feature type="domain" description="Aminopeptidase N-like N-terminal" evidence="14">
    <location>
        <begin position="16"/>
        <end position="214"/>
    </location>
</feature>
<evidence type="ECO:0000313" key="15">
    <source>
        <dbReference type="EMBL" id="KAF2711211.1"/>
    </source>
</evidence>
<evidence type="ECO:0000256" key="5">
    <source>
        <dbReference type="ARBA" id="ARBA00022801"/>
    </source>
</evidence>
<feature type="domain" description="Peptidase M1 membrane alanine aminopeptidase" evidence="12">
    <location>
        <begin position="254"/>
        <end position="471"/>
    </location>
</feature>
<dbReference type="PRINTS" id="PR00756">
    <property type="entry name" value="ALADIPTASE"/>
</dbReference>
<feature type="site" description="Transition state stabilizer" evidence="10">
    <location>
        <position position="412"/>
    </location>
</feature>
<feature type="binding site" evidence="9">
    <location>
        <position position="326"/>
    </location>
    <ligand>
        <name>Zn(2+)</name>
        <dbReference type="ChEBI" id="CHEBI:29105"/>
        <note>catalytic</note>
    </ligand>
</feature>
<evidence type="ECO:0000256" key="2">
    <source>
        <dbReference type="ARBA" id="ARBA00022438"/>
    </source>
</evidence>
<dbReference type="Pfam" id="PF11838">
    <property type="entry name" value="ERAP1_C"/>
    <property type="match status" value="1"/>
</dbReference>
<dbReference type="InterPro" id="IPR024571">
    <property type="entry name" value="ERAP1-like_C_dom"/>
</dbReference>
<keyword evidence="6 9" id="KW-0862">Zinc</keyword>
<dbReference type="InterPro" id="IPR034016">
    <property type="entry name" value="M1_APN-typ"/>
</dbReference>
<dbReference type="InterPro" id="IPR001930">
    <property type="entry name" value="Peptidase_M1"/>
</dbReference>
<dbReference type="Pfam" id="PF01433">
    <property type="entry name" value="Peptidase_M1"/>
    <property type="match status" value="1"/>
</dbReference>
<feature type="active site" description="Proton acceptor" evidence="8">
    <location>
        <position position="327"/>
    </location>
</feature>
<dbReference type="PANTHER" id="PTHR11533">
    <property type="entry name" value="PROTEASE M1 ZINC METALLOPROTEASE"/>
    <property type="match status" value="1"/>
</dbReference>
<evidence type="ECO:0000259" key="14">
    <source>
        <dbReference type="Pfam" id="PF17900"/>
    </source>
</evidence>
<feature type="binding site" evidence="9">
    <location>
        <position position="349"/>
    </location>
    <ligand>
        <name>Zn(2+)</name>
        <dbReference type="ChEBI" id="CHEBI:29105"/>
        <note>catalytic</note>
    </ligand>
</feature>
<dbReference type="GO" id="GO:0016020">
    <property type="term" value="C:membrane"/>
    <property type="evidence" value="ECO:0007669"/>
    <property type="project" value="TreeGrafter"/>
</dbReference>
<dbReference type="GO" id="GO:0042277">
    <property type="term" value="F:peptide binding"/>
    <property type="evidence" value="ECO:0007669"/>
    <property type="project" value="TreeGrafter"/>
</dbReference>
<comment type="similarity">
    <text evidence="1 11">Belongs to the peptidase M1 family.</text>
</comment>
<proteinExistence type="inferred from homology"/>
<keyword evidence="4 9" id="KW-0479">Metal-binding</keyword>
<dbReference type="SUPFAM" id="SSF55486">
    <property type="entry name" value="Metalloproteases ('zincins'), catalytic domain"/>
    <property type="match status" value="1"/>
</dbReference>
<dbReference type="GO" id="GO:0008270">
    <property type="term" value="F:zinc ion binding"/>
    <property type="evidence" value="ECO:0007669"/>
    <property type="project" value="UniProtKB-UniRule"/>
</dbReference>
<dbReference type="Proteomes" id="UP000799428">
    <property type="component" value="Unassembled WGS sequence"/>
</dbReference>
<dbReference type="EC" id="3.4.11.-" evidence="11"/>
<comment type="cofactor">
    <cofactor evidence="9 11">
        <name>Zn(2+)</name>
        <dbReference type="ChEBI" id="CHEBI:29105"/>
    </cofactor>
    <text evidence="9 11">Binds 1 zinc ion per subunit.</text>
</comment>